<evidence type="ECO:0000313" key="2">
    <source>
        <dbReference type="Proteomes" id="UP000001592"/>
    </source>
</evidence>
<dbReference type="RefSeq" id="WP_012230921.1">
    <property type="nucleotide sequence ID" value="NC_010161.1"/>
</dbReference>
<dbReference type="Proteomes" id="UP000001592">
    <property type="component" value="Chromosome"/>
</dbReference>
<evidence type="ECO:0000313" key="1">
    <source>
        <dbReference type="EMBL" id="CAK00862.1"/>
    </source>
</evidence>
<dbReference type="InterPro" id="IPR054259">
    <property type="entry name" value="DUF6990"/>
</dbReference>
<proteinExistence type="predicted"/>
<dbReference type="eggNOG" id="ENOG502ZHXR">
    <property type="taxonomic scope" value="Bacteria"/>
</dbReference>
<dbReference type="HOGENOM" id="CLU_382452_0_0_5"/>
<dbReference type="EMBL" id="AM260525">
    <property type="protein sequence ID" value="CAK00862.1"/>
    <property type="molecule type" value="Genomic_DNA"/>
</dbReference>
<sequence length="854" mass="97080">MMQTKDVTEILKGLGWEPYRAEDGSMFAHYHLPDRIVGISYDVVDYGEDGEKFRLSANLTTAPYCHALEYSRGVESEDKYENTLFYAKEDFDITASHLSESHIKEALNRVLAWAQAQDIEQKLREEAADHSLVAKALLGDIEALKDYKSTSQLHIPEFSDYQITTRYDRVLLFAQAYKNGELDDVLARKKPRKKLISITAASRIFKTQGWFAMDPGKMWLALPDRFVVLNFGLGYLKDKHNVHIEADTSTEAISLACNYIHYDREDKPRSFRTIYKPFQTIGGGIYSGIDNCIDVCVEMVNEQELIKISERVIQWARAQDLQASIESKTRVQKYSYNIDIVWHLACLALTGQIDVLKSYQNFLEAGTISEILDDSEVERYINQAVQFAEEYLKILNERKAIDDRLSLQDLSFLNTVSEDLKRMDWTVYRDKNYNCNAYFIKKDRIINIVYDLDKNGETPFVTFKVSLSTLGFSTAYRSIFINTPQYTVLKESEEVYAVSSTELDEGKLKQICADILEWADRQNVNQIIYDYAALPTNSEYDLIIRHFIALILIGDVEKLKFYKENFRKGNSLGFVEGITKYTIDNALTLARGCRAGFPKNAPILSLDPQIASVASKTTSVEVDEADDTDDRLTMESAHALLKSLGWSTEKINENDHMASYQLADREVDILYNDKIAKDCPQFDSAFLISTGILASACKFIDPTHTEDIPDIQLNFEAKGLEIFEPEVTADRLTQALDDALEWSVTAIDLSERLRSDYGLAPWQQDVTDKRDNTDDALLHLGALALLGDVETLHSYQQSFATGDHLGFDESIQQLHLERAIALAKEVAKSKQVSYALIERVAKGFENHSELSSEE</sequence>
<keyword evidence="2" id="KW-1185">Reference proteome</keyword>
<name>A9INZ9_BART1</name>
<gene>
    <name evidence="1" type="ordered locus">BT_0405</name>
</gene>
<accession>A9INZ9</accession>
<organism evidence="1 2">
    <name type="scientific">Bartonella tribocorum (strain DSM 28219 / CCUG 45778 / CIP 105476 / IBS 506)</name>
    <dbReference type="NCBI Taxonomy" id="382640"/>
    <lineage>
        <taxon>Bacteria</taxon>
        <taxon>Pseudomonadati</taxon>
        <taxon>Pseudomonadota</taxon>
        <taxon>Alphaproteobacteria</taxon>
        <taxon>Hyphomicrobiales</taxon>
        <taxon>Bartonellaceae</taxon>
        <taxon>Bartonella</taxon>
    </lineage>
</organism>
<reference evidence="1 2" key="1">
    <citation type="journal article" date="2007" name="Nat. Genet.">
        <title>Genomic analysis of Bartonella identifies type IV secretion systems as host adaptability factors.</title>
        <authorList>
            <person name="Saenz H.L."/>
            <person name="Engel P."/>
            <person name="Stoeckli M.C."/>
            <person name="Lanz C."/>
            <person name="Raddatz G."/>
            <person name="Vayssier-Taussat M."/>
            <person name="Birtles R."/>
            <person name="Schuster S.C."/>
            <person name="Dehio C."/>
        </authorList>
    </citation>
    <scope>NUCLEOTIDE SEQUENCE [LARGE SCALE GENOMIC DNA]</scope>
    <source>
        <strain evidence="2">DSM 28219 / CCUG 45778 / CIP 105476 / IBS 506</strain>
    </source>
</reference>
<dbReference type="AlphaFoldDB" id="A9INZ9"/>
<protein>
    <submittedName>
        <fullName evidence="1">Uncharacterized protein</fullName>
    </submittedName>
</protein>
<dbReference type="KEGG" id="btr:BT_0405"/>
<dbReference type="Pfam" id="PF22499">
    <property type="entry name" value="DUF6990"/>
    <property type="match status" value="4"/>
</dbReference>